<dbReference type="SUPFAM" id="SSF63592">
    <property type="entry name" value="Flagellar transcriptional activator FlhD"/>
    <property type="match status" value="1"/>
</dbReference>
<keyword evidence="6" id="KW-0010">Activator</keyword>
<evidence type="ECO:0000256" key="4">
    <source>
        <dbReference type="ARBA" id="ARBA00023125"/>
    </source>
</evidence>
<proteinExistence type="predicted"/>
<organism evidence="9 10">
    <name type="scientific">Ramlibacter lithotrophicus</name>
    <dbReference type="NCBI Taxonomy" id="2606681"/>
    <lineage>
        <taxon>Bacteria</taxon>
        <taxon>Pseudomonadati</taxon>
        <taxon>Pseudomonadota</taxon>
        <taxon>Betaproteobacteria</taxon>
        <taxon>Burkholderiales</taxon>
        <taxon>Comamonadaceae</taxon>
        <taxon>Ramlibacter</taxon>
    </lineage>
</organism>
<dbReference type="GO" id="GO:0003677">
    <property type="term" value="F:DNA binding"/>
    <property type="evidence" value="ECO:0007669"/>
    <property type="project" value="UniProtKB-KW"/>
</dbReference>
<dbReference type="AlphaFoldDB" id="A0A7X6DFF1"/>
<name>A0A7X6DFF1_9BURK</name>
<evidence type="ECO:0000313" key="10">
    <source>
        <dbReference type="Proteomes" id="UP000521868"/>
    </source>
</evidence>
<evidence type="ECO:0000256" key="1">
    <source>
        <dbReference type="ARBA" id="ARBA00022490"/>
    </source>
</evidence>
<evidence type="ECO:0000256" key="3">
    <source>
        <dbReference type="ARBA" id="ARBA00023015"/>
    </source>
</evidence>
<keyword evidence="2" id="KW-1005">Bacterial flagellum biogenesis</keyword>
<reference evidence="9 10" key="1">
    <citation type="journal article" date="2020" name="Nature">
        <title>Bacterial chemolithoautotrophy via manganese oxidation.</title>
        <authorList>
            <person name="Yu H."/>
            <person name="Leadbetter J.R."/>
        </authorList>
    </citation>
    <scope>NUCLEOTIDE SEQUENCE [LARGE SCALE GENOMIC DNA]</scope>
    <source>
        <strain evidence="9 10">RBP-1</strain>
    </source>
</reference>
<sequence>MFSPEVENEITDLNIAYLLLAQKLLREDRAAAMLQLGIDRGQAQFIGRLAVPEILTLSSARGLLCGFRMGELVRTVLQTGHDEPLQRAHLFIVLAAGQAPAAA</sequence>
<accession>A0A7X6DFF1</accession>
<dbReference type="Proteomes" id="UP000521868">
    <property type="component" value="Unassembled WGS sequence"/>
</dbReference>
<keyword evidence="1" id="KW-0963">Cytoplasm</keyword>
<dbReference type="GO" id="GO:0045893">
    <property type="term" value="P:positive regulation of DNA-templated transcription"/>
    <property type="evidence" value="ECO:0007669"/>
    <property type="project" value="InterPro"/>
</dbReference>
<dbReference type="Gene3D" id="1.10.4000.10">
    <property type="entry name" value="Flagellar transcriptional activator FlhD"/>
    <property type="match status" value="1"/>
</dbReference>
<evidence type="ECO:0000256" key="7">
    <source>
        <dbReference type="ARBA" id="ARBA00023163"/>
    </source>
</evidence>
<keyword evidence="9" id="KW-0966">Cell projection</keyword>
<protein>
    <submittedName>
        <fullName evidence="9">Flagellar transcriptional regulator FlhD</fullName>
    </submittedName>
</protein>
<comment type="caution">
    <text evidence="9">The sequence shown here is derived from an EMBL/GenBank/DDBJ whole genome shotgun (WGS) entry which is preliminary data.</text>
</comment>
<dbReference type="InterPro" id="IPR023559">
    <property type="entry name" value="Flagellar_FlhD"/>
</dbReference>
<dbReference type="RefSeq" id="WP_168107269.1">
    <property type="nucleotide sequence ID" value="NZ_VTOX01000003.1"/>
</dbReference>
<dbReference type="Pfam" id="PF05247">
    <property type="entry name" value="FlhD"/>
    <property type="match status" value="1"/>
</dbReference>
<evidence type="ECO:0000313" key="9">
    <source>
        <dbReference type="EMBL" id="NKE66142.1"/>
    </source>
</evidence>
<keyword evidence="10" id="KW-1185">Reference proteome</keyword>
<keyword evidence="9" id="KW-0282">Flagellum</keyword>
<evidence type="ECO:0000256" key="5">
    <source>
        <dbReference type="ARBA" id="ARBA00023157"/>
    </source>
</evidence>
<gene>
    <name evidence="9" type="ORF">RAMLITH_09955</name>
</gene>
<keyword evidence="4" id="KW-0238">DNA-binding</keyword>
<dbReference type="EMBL" id="VTOX01000003">
    <property type="protein sequence ID" value="NKE66142.1"/>
    <property type="molecule type" value="Genomic_DNA"/>
</dbReference>
<dbReference type="InterPro" id="IPR036194">
    <property type="entry name" value="FlhD_sf"/>
</dbReference>
<dbReference type="GO" id="GO:0044780">
    <property type="term" value="P:bacterial-type flagellum assembly"/>
    <property type="evidence" value="ECO:0007669"/>
    <property type="project" value="InterPro"/>
</dbReference>
<evidence type="ECO:0000256" key="2">
    <source>
        <dbReference type="ARBA" id="ARBA00022795"/>
    </source>
</evidence>
<keyword evidence="3" id="KW-0805">Transcription regulation</keyword>
<keyword evidence="7" id="KW-0804">Transcription</keyword>
<comment type="function">
    <text evidence="8">Functions in complex with FlhC as a master transcriptional regulator that regulates transcription of several flagellar and non-flagellar operons by binding to their promoter region. Activates expression of class 2 flagellar genes, including fliA, which is a flagellum-specific sigma factor that turns on the class 3 genes. Also regulates genes whose products function in a variety of physiological pathways.</text>
</comment>
<keyword evidence="9" id="KW-0969">Cilium</keyword>
<keyword evidence="5" id="KW-1015">Disulfide bond</keyword>
<evidence type="ECO:0000256" key="8">
    <source>
        <dbReference type="ARBA" id="ARBA00025431"/>
    </source>
</evidence>
<evidence type="ECO:0000256" key="6">
    <source>
        <dbReference type="ARBA" id="ARBA00023159"/>
    </source>
</evidence>